<sequence>MIDMNEENDLIPNIAEIKERAYVDALHLSGLRYASLSGQLYTTTTKFTELFRSILSEKDADREILVDYVETLPRDVAVMIIGDLLVTDDITHAEYQRLESIIFD</sequence>
<protein>
    <submittedName>
        <fullName evidence="1">Uncharacterized protein</fullName>
    </submittedName>
</protein>
<dbReference type="Proteomes" id="UP000636949">
    <property type="component" value="Unassembled WGS sequence"/>
</dbReference>
<dbReference type="EMBL" id="BMJS01000026">
    <property type="protein sequence ID" value="GGG03050.1"/>
    <property type="molecule type" value="Genomic_DNA"/>
</dbReference>
<name>A0A8J2Z5P3_9GAMM</name>
<dbReference type="RefSeq" id="WP_117003373.1">
    <property type="nucleotide sequence ID" value="NZ_BMJS01000026.1"/>
</dbReference>
<reference evidence="1" key="1">
    <citation type="journal article" date="2014" name="Int. J. Syst. Evol. Microbiol.">
        <title>Complete genome sequence of Corynebacterium casei LMG S-19264T (=DSM 44701T), isolated from a smear-ripened cheese.</title>
        <authorList>
            <consortium name="US DOE Joint Genome Institute (JGI-PGF)"/>
            <person name="Walter F."/>
            <person name="Albersmeier A."/>
            <person name="Kalinowski J."/>
            <person name="Ruckert C."/>
        </authorList>
    </citation>
    <scope>NUCLEOTIDE SEQUENCE</scope>
    <source>
        <strain evidence="1">CGMCC 1.15758</strain>
    </source>
</reference>
<organism evidence="1 2">
    <name type="scientific">Cysteiniphilum litorale</name>
    <dbReference type="NCBI Taxonomy" id="2056700"/>
    <lineage>
        <taxon>Bacteria</taxon>
        <taxon>Pseudomonadati</taxon>
        <taxon>Pseudomonadota</taxon>
        <taxon>Gammaproteobacteria</taxon>
        <taxon>Thiotrichales</taxon>
        <taxon>Fastidiosibacteraceae</taxon>
        <taxon>Cysteiniphilum</taxon>
    </lineage>
</organism>
<accession>A0A8J2Z5P3</accession>
<dbReference type="AlphaFoldDB" id="A0A8J2Z5P3"/>
<comment type="caution">
    <text evidence="1">The sequence shown here is derived from an EMBL/GenBank/DDBJ whole genome shotgun (WGS) entry which is preliminary data.</text>
</comment>
<evidence type="ECO:0000313" key="1">
    <source>
        <dbReference type="EMBL" id="GGG03050.1"/>
    </source>
</evidence>
<evidence type="ECO:0000313" key="2">
    <source>
        <dbReference type="Proteomes" id="UP000636949"/>
    </source>
</evidence>
<dbReference type="OrthoDB" id="9835732at2"/>
<keyword evidence="2" id="KW-1185">Reference proteome</keyword>
<reference evidence="1" key="2">
    <citation type="submission" date="2020-09" db="EMBL/GenBank/DDBJ databases">
        <authorList>
            <person name="Sun Q."/>
            <person name="Zhou Y."/>
        </authorList>
    </citation>
    <scope>NUCLEOTIDE SEQUENCE</scope>
    <source>
        <strain evidence="1">CGMCC 1.15758</strain>
    </source>
</reference>
<proteinExistence type="predicted"/>
<gene>
    <name evidence="1" type="ORF">GCM10010995_20630</name>
</gene>